<dbReference type="Proteomes" id="UP000722791">
    <property type="component" value="Unassembled WGS sequence"/>
</dbReference>
<sequence length="180" mass="19092">SVSVRVARAHRHQQCTLLARLVEAVYGTAGVSPVEVVLKAGEMLAKMPEFADPDFIMSAINTPSIGPYIQLLPQQQEEQQQQQQQQWPSYQAQIQLQSGGISSHPSPKYLQLFHAALAPVVAVLPPDSFSPDTLATVLRQKRTAVIAGTAPGPAAPAPAAAAAVRTHEGAVQTTSNVSAQ</sequence>
<evidence type="ECO:0000313" key="2">
    <source>
        <dbReference type="Proteomes" id="UP000722791"/>
    </source>
</evidence>
<evidence type="ECO:0000313" key="1">
    <source>
        <dbReference type="EMBL" id="GIM05919.1"/>
    </source>
</evidence>
<dbReference type="EMBL" id="BNCQ01000020">
    <property type="protein sequence ID" value="GIM05919.1"/>
    <property type="molecule type" value="Genomic_DNA"/>
</dbReference>
<comment type="caution">
    <text evidence="1">The sequence shown here is derived from an EMBL/GenBank/DDBJ whole genome shotgun (WGS) entry which is preliminary data.</text>
</comment>
<feature type="non-terminal residue" evidence="1">
    <location>
        <position position="180"/>
    </location>
</feature>
<feature type="non-terminal residue" evidence="1">
    <location>
        <position position="1"/>
    </location>
</feature>
<proteinExistence type="predicted"/>
<gene>
    <name evidence="1" type="ORF">Vretimale_10337</name>
</gene>
<reference evidence="1" key="1">
    <citation type="journal article" date="2021" name="Proc. Natl. Acad. Sci. U.S.A.">
        <title>Three genomes in the algal genus Volvox reveal the fate of a haploid sex-determining region after a transition to homothallism.</title>
        <authorList>
            <person name="Yamamoto K."/>
            <person name="Hamaji T."/>
            <person name="Kawai-Toyooka H."/>
            <person name="Matsuzaki R."/>
            <person name="Takahashi F."/>
            <person name="Nishimura Y."/>
            <person name="Kawachi M."/>
            <person name="Noguchi H."/>
            <person name="Minakuchi Y."/>
            <person name="Umen J.G."/>
            <person name="Toyoda A."/>
            <person name="Nozaki H."/>
        </authorList>
    </citation>
    <scope>NUCLEOTIDE SEQUENCE</scope>
    <source>
        <strain evidence="1">NIES-3785</strain>
    </source>
</reference>
<protein>
    <submittedName>
        <fullName evidence="1">Uncharacterized protein</fullName>
    </submittedName>
</protein>
<accession>A0A8J4GEB4</accession>
<organism evidence="1 2">
    <name type="scientific">Volvox reticuliferus</name>
    <dbReference type="NCBI Taxonomy" id="1737510"/>
    <lineage>
        <taxon>Eukaryota</taxon>
        <taxon>Viridiplantae</taxon>
        <taxon>Chlorophyta</taxon>
        <taxon>core chlorophytes</taxon>
        <taxon>Chlorophyceae</taxon>
        <taxon>CS clade</taxon>
        <taxon>Chlamydomonadales</taxon>
        <taxon>Volvocaceae</taxon>
        <taxon>Volvox</taxon>
    </lineage>
</organism>
<name>A0A8J4GEB4_9CHLO</name>
<dbReference type="AlphaFoldDB" id="A0A8J4GEB4"/>